<sequence>MRTRRNRDNTPRDSLSDGEEMVVDEEEDDEEDQEYEELDESQYSDEDDEDIDPSEADCVFAERERSLDQILQLSSLQVEQEEDAWAEKAASLLPNGEAEDLIRKMIIVSHGETRPKNTSKTYGQFQKKYKKWCERIYEGDDTVNQEKAVRFIVEEYVGRRTARGTIHRSSTIGAVCNSLVDLFQDQVASGKYPNAHHPRGATMNQLIKVQKLRTAEIDRVNLADRAEGTIEDGYDYDQMVAMLSDLLSGDSESPMHLRTRLTFLLGHSALFRGCNTRSLELADLSCTVTKTTDPTPLVVYNMLTQHGKTNQMGRKDFSATIRHKDPKICLVNALAMFLFFRFQMTHEGLPDMTSRKS</sequence>
<protein>
    <recommendedName>
        <fullName evidence="3">Ndc10 domain-containing protein</fullName>
    </recommendedName>
</protein>
<gene>
    <name evidence="4" type="ORF">TRICI_005992</name>
</gene>
<proteinExistence type="predicted"/>
<name>A0A642US04_9ASCO</name>
<feature type="compositionally biased region" description="Acidic residues" evidence="1">
    <location>
        <begin position="16"/>
        <end position="54"/>
    </location>
</feature>
<dbReference type="Gene3D" id="1.10.443.20">
    <property type="entry name" value="Centromere DNA-binding protein complex CBF3 subunit, domain 2"/>
    <property type="match status" value="1"/>
</dbReference>
<dbReference type="EMBL" id="SWFS01000479">
    <property type="protein sequence ID" value="KAA8901805.1"/>
    <property type="molecule type" value="Genomic_DNA"/>
</dbReference>
<feature type="transmembrane region" description="Helical" evidence="2">
    <location>
        <begin position="328"/>
        <end position="344"/>
    </location>
</feature>
<organism evidence="4 5">
    <name type="scientific">Trichomonascus ciferrii</name>
    <dbReference type="NCBI Taxonomy" id="44093"/>
    <lineage>
        <taxon>Eukaryota</taxon>
        <taxon>Fungi</taxon>
        <taxon>Dikarya</taxon>
        <taxon>Ascomycota</taxon>
        <taxon>Saccharomycotina</taxon>
        <taxon>Dipodascomycetes</taxon>
        <taxon>Dipodascales</taxon>
        <taxon>Trichomonascaceae</taxon>
        <taxon>Trichomonascus</taxon>
        <taxon>Trichomonascus ciferrii complex</taxon>
    </lineage>
</organism>
<accession>A0A642US04</accession>
<dbReference type="Proteomes" id="UP000761534">
    <property type="component" value="Unassembled WGS sequence"/>
</dbReference>
<dbReference type="InterPro" id="IPR038279">
    <property type="entry name" value="Ndc10_dom2_sf"/>
</dbReference>
<keyword evidence="2" id="KW-0472">Membrane</keyword>
<reference evidence="4" key="1">
    <citation type="journal article" date="2019" name="G3 (Bethesda)">
        <title>Genome Assemblies of Two Rare Opportunistic Yeast Pathogens: Diutina rugosa (syn. Candida rugosa) and Trichomonascus ciferrii (syn. Candida ciferrii).</title>
        <authorList>
            <person name="Mixao V."/>
            <person name="Saus E."/>
            <person name="Hansen A.P."/>
            <person name="Lass-Florl C."/>
            <person name="Gabaldon T."/>
        </authorList>
    </citation>
    <scope>NUCLEOTIDE SEQUENCE</scope>
    <source>
        <strain evidence="4">CBS 4856</strain>
    </source>
</reference>
<keyword evidence="2" id="KW-0812">Transmembrane</keyword>
<dbReference type="VEuPathDB" id="FungiDB:TRICI_005992"/>
<dbReference type="GO" id="GO:0003677">
    <property type="term" value="F:DNA binding"/>
    <property type="evidence" value="ECO:0007669"/>
    <property type="project" value="InterPro"/>
</dbReference>
<comment type="caution">
    <text evidence="4">The sequence shown here is derived from an EMBL/GenBank/DDBJ whole genome shotgun (WGS) entry which is preliminary data.</text>
</comment>
<evidence type="ECO:0000313" key="5">
    <source>
        <dbReference type="Proteomes" id="UP000761534"/>
    </source>
</evidence>
<dbReference type="Pfam" id="PF16787">
    <property type="entry name" value="NDC10_II"/>
    <property type="match status" value="1"/>
</dbReference>
<dbReference type="AlphaFoldDB" id="A0A642US04"/>
<feature type="compositionally biased region" description="Basic and acidic residues" evidence="1">
    <location>
        <begin position="1"/>
        <end position="15"/>
    </location>
</feature>
<feature type="domain" description="Ndc10" evidence="3">
    <location>
        <begin position="213"/>
        <end position="355"/>
    </location>
</feature>
<evidence type="ECO:0000256" key="1">
    <source>
        <dbReference type="SAM" id="MobiDB-lite"/>
    </source>
</evidence>
<keyword evidence="5" id="KW-1185">Reference proteome</keyword>
<keyword evidence="2" id="KW-1133">Transmembrane helix</keyword>
<dbReference type="OrthoDB" id="4325529at2759"/>
<evidence type="ECO:0000313" key="4">
    <source>
        <dbReference type="EMBL" id="KAA8901805.1"/>
    </source>
</evidence>
<feature type="non-terminal residue" evidence="4">
    <location>
        <position position="357"/>
    </location>
</feature>
<dbReference type="InterPro" id="IPR031872">
    <property type="entry name" value="NDC10_II"/>
</dbReference>
<feature type="region of interest" description="Disordered" evidence="1">
    <location>
        <begin position="1"/>
        <end position="54"/>
    </location>
</feature>
<evidence type="ECO:0000256" key="2">
    <source>
        <dbReference type="SAM" id="Phobius"/>
    </source>
</evidence>
<evidence type="ECO:0000259" key="3">
    <source>
        <dbReference type="Pfam" id="PF16787"/>
    </source>
</evidence>